<dbReference type="GeneID" id="20207101"/>
<proteinExistence type="predicted"/>
<keyword evidence="3" id="KW-1185">Reference proteome</keyword>
<accession>T1FE52</accession>
<dbReference type="InParanoid" id="T1FE52"/>
<protein>
    <submittedName>
        <fullName evidence="1 2">Uncharacterized protein</fullName>
    </submittedName>
</protein>
<reference evidence="2" key="3">
    <citation type="submission" date="2015-06" db="UniProtKB">
        <authorList>
            <consortium name="EnsemblMetazoa"/>
        </authorList>
    </citation>
    <scope>IDENTIFICATION</scope>
</reference>
<dbReference type="RefSeq" id="XP_009026193.1">
    <property type="nucleotide sequence ID" value="XM_009027945.1"/>
</dbReference>
<dbReference type="Proteomes" id="UP000015101">
    <property type="component" value="Unassembled WGS sequence"/>
</dbReference>
<evidence type="ECO:0000313" key="3">
    <source>
        <dbReference type="Proteomes" id="UP000015101"/>
    </source>
</evidence>
<organism evidence="2 3">
    <name type="scientific">Helobdella robusta</name>
    <name type="common">Californian leech</name>
    <dbReference type="NCBI Taxonomy" id="6412"/>
    <lineage>
        <taxon>Eukaryota</taxon>
        <taxon>Metazoa</taxon>
        <taxon>Spiralia</taxon>
        <taxon>Lophotrochozoa</taxon>
        <taxon>Annelida</taxon>
        <taxon>Clitellata</taxon>
        <taxon>Hirudinea</taxon>
        <taxon>Rhynchobdellida</taxon>
        <taxon>Glossiphoniidae</taxon>
        <taxon>Helobdella</taxon>
    </lineage>
</organism>
<dbReference type="AlphaFoldDB" id="T1FE52"/>
<dbReference type="EMBL" id="KB097510">
    <property type="protein sequence ID" value="ESN95617.1"/>
    <property type="molecule type" value="Genomic_DNA"/>
</dbReference>
<dbReference type="EnsemblMetazoa" id="HelroT179071">
    <property type="protein sequence ID" value="HelroP179071"/>
    <property type="gene ID" value="HelroG179071"/>
</dbReference>
<evidence type="ECO:0000313" key="2">
    <source>
        <dbReference type="EnsemblMetazoa" id="HelroP179071"/>
    </source>
</evidence>
<sequence length="175" mass="19483">MNAEKSEPMEIASCVRNYTNEYRIQQRTLGRQIAQETKEGGGFVFTESKACFHWACRSAFAQPWPVFTGPSSLVGFRTTKGLFSLGLSANLMESFTKVSRSQLSDKFSLTSSSSDQLSWQGVGVWVPNTDANKSLVKYLPNRSFNLITSVFIKCNPTRMSELKAAEFQIGILSNV</sequence>
<dbReference type="HOGENOM" id="CLU_1534235_0_0_1"/>
<dbReference type="EMBL" id="AMQM01006720">
    <property type="status" value="NOT_ANNOTATED_CDS"/>
    <property type="molecule type" value="Genomic_DNA"/>
</dbReference>
<gene>
    <name evidence="2" type="primary">20207101</name>
    <name evidence="1" type="ORF">HELRODRAFT_179071</name>
</gene>
<reference evidence="1 3" key="2">
    <citation type="journal article" date="2013" name="Nature">
        <title>Insights into bilaterian evolution from three spiralian genomes.</title>
        <authorList>
            <person name="Simakov O."/>
            <person name="Marletaz F."/>
            <person name="Cho S.J."/>
            <person name="Edsinger-Gonzales E."/>
            <person name="Havlak P."/>
            <person name="Hellsten U."/>
            <person name="Kuo D.H."/>
            <person name="Larsson T."/>
            <person name="Lv J."/>
            <person name="Arendt D."/>
            <person name="Savage R."/>
            <person name="Osoegawa K."/>
            <person name="de Jong P."/>
            <person name="Grimwood J."/>
            <person name="Chapman J.A."/>
            <person name="Shapiro H."/>
            <person name="Aerts A."/>
            <person name="Otillar R.P."/>
            <person name="Terry A.Y."/>
            <person name="Boore J.L."/>
            <person name="Grigoriev I.V."/>
            <person name="Lindberg D.R."/>
            <person name="Seaver E.C."/>
            <person name="Weisblat D.A."/>
            <person name="Putnam N.H."/>
            <person name="Rokhsar D.S."/>
        </authorList>
    </citation>
    <scope>NUCLEOTIDE SEQUENCE</scope>
</reference>
<evidence type="ECO:0000313" key="1">
    <source>
        <dbReference type="EMBL" id="ESN95617.1"/>
    </source>
</evidence>
<dbReference type="CTD" id="20207101"/>
<name>T1FE52_HELRO</name>
<dbReference type="KEGG" id="hro:HELRODRAFT_179071"/>
<reference evidence="3" key="1">
    <citation type="submission" date="2012-12" db="EMBL/GenBank/DDBJ databases">
        <authorList>
            <person name="Hellsten U."/>
            <person name="Grimwood J."/>
            <person name="Chapman J.A."/>
            <person name="Shapiro H."/>
            <person name="Aerts A."/>
            <person name="Otillar R.P."/>
            <person name="Terry A.Y."/>
            <person name="Boore J.L."/>
            <person name="Simakov O."/>
            <person name="Marletaz F."/>
            <person name="Cho S.-J."/>
            <person name="Edsinger-Gonzales E."/>
            <person name="Havlak P."/>
            <person name="Kuo D.-H."/>
            <person name="Larsson T."/>
            <person name="Lv J."/>
            <person name="Arendt D."/>
            <person name="Savage R."/>
            <person name="Osoegawa K."/>
            <person name="de Jong P."/>
            <person name="Lindberg D.R."/>
            <person name="Seaver E.C."/>
            <person name="Weisblat D.A."/>
            <person name="Putnam N.H."/>
            <person name="Grigoriev I.V."/>
            <person name="Rokhsar D.S."/>
        </authorList>
    </citation>
    <scope>NUCLEOTIDE SEQUENCE</scope>
</reference>